<comment type="caution">
    <text evidence="7">The sequence shown here is derived from an EMBL/GenBank/DDBJ whole genome shotgun (WGS) entry which is preliminary data.</text>
</comment>
<dbReference type="AlphaFoldDB" id="A0A3A0V737"/>
<feature type="domain" description="Response regulatory" evidence="6">
    <location>
        <begin position="4"/>
        <end position="46"/>
    </location>
</feature>
<accession>A0A3A0V737</accession>
<evidence type="ECO:0000256" key="3">
    <source>
        <dbReference type="ARBA" id="ARBA00023125"/>
    </source>
</evidence>
<evidence type="ECO:0000256" key="4">
    <source>
        <dbReference type="ARBA" id="ARBA00023163"/>
    </source>
</evidence>
<evidence type="ECO:0000313" key="8">
    <source>
        <dbReference type="Proteomes" id="UP000265541"/>
    </source>
</evidence>
<evidence type="ECO:0000259" key="6">
    <source>
        <dbReference type="PROSITE" id="PS50110"/>
    </source>
</evidence>
<dbReference type="GO" id="GO:0003677">
    <property type="term" value="F:DNA binding"/>
    <property type="evidence" value="ECO:0007669"/>
    <property type="project" value="UniProtKB-KW"/>
</dbReference>
<evidence type="ECO:0000256" key="2">
    <source>
        <dbReference type="ARBA" id="ARBA00023015"/>
    </source>
</evidence>
<comment type="caution">
    <text evidence="5">Lacks conserved residue(s) required for the propagation of feature annotation.</text>
</comment>
<dbReference type="GO" id="GO:0000160">
    <property type="term" value="P:phosphorelay signal transduction system"/>
    <property type="evidence" value="ECO:0007669"/>
    <property type="project" value="InterPro"/>
</dbReference>
<proteinExistence type="predicted"/>
<dbReference type="Gene3D" id="3.40.50.2300">
    <property type="match status" value="1"/>
</dbReference>
<dbReference type="SUPFAM" id="SSF52172">
    <property type="entry name" value="CheY-like"/>
    <property type="match status" value="1"/>
</dbReference>
<evidence type="ECO:0000313" key="7">
    <source>
        <dbReference type="EMBL" id="RIP22013.1"/>
    </source>
</evidence>
<organism evidence="7 8">
    <name type="scientific">Staphylococcus gallinarum</name>
    <dbReference type="NCBI Taxonomy" id="1293"/>
    <lineage>
        <taxon>Bacteria</taxon>
        <taxon>Bacillati</taxon>
        <taxon>Bacillota</taxon>
        <taxon>Bacilli</taxon>
        <taxon>Bacillales</taxon>
        <taxon>Staphylococcaceae</taxon>
        <taxon>Staphylococcus</taxon>
    </lineage>
</organism>
<keyword evidence="2" id="KW-0805">Transcription regulation</keyword>
<dbReference type="Pfam" id="PF00072">
    <property type="entry name" value="Response_reg"/>
    <property type="match status" value="1"/>
</dbReference>
<reference evidence="7 8" key="1">
    <citation type="journal article" date="2016" name="Front. Microbiol.">
        <title>Comprehensive Phylogenetic Analysis of Bovine Non-aureus Staphylococci Species Based on Whole-Genome Sequencing.</title>
        <authorList>
            <person name="Naushad S."/>
            <person name="Barkema H.W."/>
            <person name="Luby C."/>
            <person name="Condas L.A."/>
            <person name="Nobrega D.B."/>
            <person name="Carson D.A."/>
            <person name="De Buck J."/>
        </authorList>
    </citation>
    <scope>NUCLEOTIDE SEQUENCE [LARGE SCALE GENOMIC DNA]</scope>
    <source>
        <strain evidence="7 8">SNUC 4781</strain>
    </source>
</reference>
<feature type="non-terminal residue" evidence="7">
    <location>
        <position position="46"/>
    </location>
</feature>
<dbReference type="PROSITE" id="PS50110">
    <property type="entry name" value="RESPONSE_REGULATORY"/>
    <property type="match status" value="1"/>
</dbReference>
<dbReference type="InterPro" id="IPR001789">
    <property type="entry name" value="Sig_transdc_resp-reg_receiver"/>
</dbReference>
<keyword evidence="1" id="KW-0597">Phosphoprotein</keyword>
<dbReference type="InterPro" id="IPR011006">
    <property type="entry name" value="CheY-like_superfamily"/>
</dbReference>
<protein>
    <submittedName>
        <fullName evidence="7">Response regulator</fullName>
    </submittedName>
</protein>
<keyword evidence="3" id="KW-0238">DNA-binding</keyword>
<evidence type="ECO:0000256" key="5">
    <source>
        <dbReference type="PROSITE-ProRule" id="PRU00169"/>
    </source>
</evidence>
<gene>
    <name evidence="7" type="ORF">BUZ14_15840</name>
</gene>
<name>A0A3A0V737_STAGA</name>
<keyword evidence="4" id="KW-0804">Transcription</keyword>
<dbReference type="OrthoDB" id="9808843at2"/>
<dbReference type="EMBL" id="QYJN01000362">
    <property type="protein sequence ID" value="RIP22013.1"/>
    <property type="molecule type" value="Genomic_DNA"/>
</dbReference>
<sequence length="46" mass="5581">MSNEILIVDDEDRIRRLLKLYLERESFEIHEANDGNEAYRMAMEHD</sequence>
<evidence type="ECO:0000256" key="1">
    <source>
        <dbReference type="ARBA" id="ARBA00022553"/>
    </source>
</evidence>
<dbReference type="RefSeq" id="WP_142923983.1">
    <property type="nucleotide sequence ID" value="NZ_QYJN01000362.1"/>
</dbReference>
<dbReference type="Proteomes" id="UP000265541">
    <property type="component" value="Unassembled WGS sequence"/>
</dbReference>